<evidence type="ECO:0000313" key="3">
    <source>
        <dbReference type="Proteomes" id="UP000006591"/>
    </source>
</evidence>
<reference evidence="2" key="1">
    <citation type="submission" date="2015-04" db="UniProtKB">
        <authorList>
            <consortium name="EnsemblPlants"/>
        </authorList>
    </citation>
    <scope>IDENTIFICATION</scope>
    <source>
        <strain evidence="2">SL10</strain>
    </source>
</reference>
<dbReference type="HOGENOM" id="CLU_967671_0_0_1"/>
<protein>
    <submittedName>
        <fullName evidence="2">Uncharacterized protein</fullName>
    </submittedName>
</protein>
<sequence length="288" mass="31350">MSSGNALRRNQVWYVRSAHKMAPDTNEERSAHHRQNHTNEASNPPADCSRHQRRSVMEVFAAAPPCPSVFELAAVEVAAVCVGRGAAARSAAASAVSGTLQTDFHADQSPPMPSSPYFTAGTLEDVTKLSAAELKRKRAREWIVPMDMKRDQRFSYKNTFSQQIGPQVRASFYGQFGGDALTPTRSTESYGHGANSVRPPAGGVINSQVIDSDPSRIFGSAICRQLGIDGDDSIDIQSTATSRRRTRSVSTVRPIGKPEATTTQSIGSLKSYGHGNKRPWRHPYTTSF</sequence>
<feature type="region of interest" description="Disordered" evidence="1">
    <location>
        <begin position="233"/>
        <end position="288"/>
    </location>
</feature>
<accession>A0A0E0I6R8</accession>
<reference evidence="2" key="2">
    <citation type="submission" date="2018-04" db="EMBL/GenBank/DDBJ databases">
        <title>OnivRS2 (Oryza nivara Reference Sequence Version 2).</title>
        <authorList>
            <person name="Zhang J."/>
            <person name="Kudrna D."/>
            <person name="Lee S."/>
            <person name="Talag J."/>
            <person name="Rajasekar S."/>
            <person name="Welchert J."/>
            <person name="Hsing Y.-I."/>
            <person name="Wing R.A."/>
        </authorList>
    </citation>
    <scope>NUCLEOTIDE SEQUENCE [LARGE SCALE GENOMIC DNA]</scope>
    <source>
        <strain evidence="2">SL10</strain>
    </source>
</reference>
<dbReference type="Proteomes" id="UP000006591">
    <property type="component" value="Chromosome 8"/>
</dbReference>
<feature type="region of interest" description="Disordered" evidence="1">
    <location>
        <begin position="183"/>
        <end position="208"/>
    </location>
</feature>
<organism evidence="2">
    <name type="scientific">Oryza nivara</name>
    <name type="common">Indian wild rice</name>
    <name type="synonym">Oryza sativa f. spontanea</name>
    <dbReference type="NCBI Taxonomy" id="4536"/>
    <lineage>
        <taxon>Eukaryota</taxon>
        <taxon>Viridiplantae</taxon>
        <taxon>Streptophyta</taxon>
        <taxon>Embryophyta</taxon>
        <taxon>Tracheophyta</taxon>
        <taxon>Spermatophyta</taxon>
        <taxon>Magnoliopsida</taxon>
        <taxon>Liliopsida</taxon>
        <taxon>Poales</taxon>
        <taxon>Poaceae</taxon>
        <taxon>BOP clade</taxon>
        <taxon>Oryzoideae</taxon>
        <taxon>Oryzeae</taxon>
        <taxon>Oryzinae</taxon>
        <taxon>Oryza</taxon>
    </lineage>
</organism>
<dbReference type="Gramene" id="ONIVA08G01510.1">
    <property type="protein sequence ID" value="ONIVA08G01510.1"/>
    <property type="gene ID" value="ONIVA08G01510"/>
</dbReference>
<feature type="region of interest" description="Disordered" evidence="1">
    <location>
        <begin position="20"/>
        <end position="50"/>
    </location>
</feature>
<evidence type="ECO:0000313" key="2">
    <source>
        <dbReference type="EnsemblPlants" id="ONIVA08G01510.1"/>
    </source>
</evidence>
<dbReference type="AlphaFoldDB" id="A0A0E0I6R8"/>
<keyword evidence="3" id="KW-1185">Reference proteome</keyword>
<evidence type="ECO:0000256" key="1">
    <source>
        <dbReference type="SAM" id="MobiDB-lite"/>
    </source>
</evidence>
<proteinExistence type="predicted"/>
<name>A0A0E0I6R8_ORYNI</name>
<dbReference type="EnsemblPlants" id="ONIVA08G01510.1">
    <property type="protein sequence ID" value="ONIVA08G01510.1"/>
    <property type="gene ID" value="ONIVA08G01510"/>
</dbReference>